<name>A0A183M4D4_9TREM</name>
<dbReference type="EMBL" id="UZAI01005867">
    <property type="protein sequence ID" value="VDO92443.1"/>
    <property type="molecule type" value="Genomic_DNA"/>
</dbReference>
<sequence length="38" mass="4215">MKTQIQPEANSPSGIRVTVSFSVFQSISVVLLEVFYVL</sequence>
<reference evidence="1 2" key="1">
    <citation type="submission" date="2018-11" db="EMBL/GenBank/DDBJ databases">
        <authorList>
            <consortium name="Pathogen Informatics"/>
        </authorList>
    </citation>
    <scope>NUCLEOTIDE SEQUENCE [LARGE SCALE GENOMIC DNA]</scope>
    <source>
        <strain evidence="1 2">Zambia</strain>
    </source>
</reference>
<gene>
    <name evidence="1" type="ORF">SMRZ_LOCUS10909</name>
</gene>
<protein>
    <submittedName>
        <fullName evidence="1">Uncharacterized protein</fullName>
    </submittedName>
</protein>
<evidence type="ECO:0000313" key="1">
    <source>
        <dbReference type="EMBL" id="VDO92443.1"/>
    </source>
</evidence>
<dbReference type="AlphaFoldDB" id="A0A183M4D4"/>
<evidence type="ECO:0000313" key="2">
    <source>
        <dbReference type="Proteomes" id="UP000277204"/>
    </source>
</evidence>
<proteinExistence type="predicted"/>
<dbReference type="Proteomes" id="UP000277204">
    <property type="component" value="Unassembled WGS sequence"/>
</dbReference>
<organism evidence="1 2">
    <name type="scientific">Schistosoma margrebowiei</name>
    <dbReference type="NCBI Taxonomy" id="48269"/>
    <lineage>
        <taxon>Eukaryota</taxon>
        <taxon>Metazoa</taxon>
        <taxon>Spiralia</taxon>
        <taxon>Lophotrochozoa</taxon>
        <taxon>Platyhelminthes</taxon>
        <taxon>Trematoda</taxon>
        <taxon>Digenea</taxon>
        <taxon>Strigeidida</taxon>
        <taxon>Schistosomatoidea</taxon>
        <taxon>Schistosomatidae</taxon>
        <taxon>Schistosoma</taxon>
    </lineage>
</organism>
<keyword evidence="2" id="KW-1185">Reference proteome</keyword>
<accession>A0A183M4D4</accession>